<evidence type="ECO:0000313" key="4">
    <source>
        <dbReference type="RefSeq" id="XP_042562586.1"/>
    </source>
</evidence>
<protein>
    <submittedName>
        <fullName evidence="4">Protein ANKUB1-like</fullName>
    </submittedName>
</protein>
<dbReference type="SMART" id="SM00248">
    <property type="entry name" value="ANK"/>
    <property type="match status" value="3"/>
</dbReference>
<dbReference type="InterPro" id="IPR042788">
    <property type="entry name" value="ANKUB1"/>
</dbReference>
<name>A0A8M1KEV0_CLUHA</name>
<feature type="region of interest" description="Disordered" evidence="1">
    <location>
        <begin position="415"/>
        <end position="486"/>
    </location>
</feature>
<dbReference type="PANTHER" id="PTHR46885:SF1">
    <property type="entry name" value="PROTEIN ANKUB1"/>
    <property type="match status" value="1"/>
</dbReference>
<keyword evidence="3" id="KW-1185">Reference proteome</keyword>
<accession>A0A8M1KEV0</accession>
<dbReference type="OrthoDB" id="8856820at2759"/>
<feature type="domain" description="Ubiquitin-like" evidence="2">
    <location>
        <begin position="30"/>
        <end position="111"/>
    </location>
</feature>
<sequence length="560" mass="62854">MGGCSGGWKPHPHWNSVQGSRERDRLCPTMSIFITFEGSCEPFHISHDGTVSTVKQMVKDYFCMPHLDSQQSRYFLELSYSGAILQNSWSLADVGISSGSTLRCELKEENKAIVHVFNSVTKETLSLMGTVIYLSSPVSKLRSLVSLRCGLPVSAFRLTTQSGTKLYDCNKLEDYVTEVGSTLRLETWDGWGEFLRACFRGHKQTVQQYLSVARSVFRFQQRVALYIAAFQGHLELASWLIERGEQADEAVGVHPYREWCHETDHREITKSPMHVAAETGQLLILKFFVRSSVLTLSCRDALGRDPVQIALKYRNRECVAHLVTKLWSLVSFPAFVISMKVYIQIKGWIRRVQRKVIRFNVGHGCPYRTRVGDTVLVDGFTLPKMSFNVSRGNSTRSWDPATSCVLPALTTDNFPSCPPHPPTSSTSQNASVQLPQLHPPSVKNRGEKKRVRKKGATRKGSKEIPVTTNSNQSGDTWKSRVPLPPVSRDSNPRPLFVYISPDSSQILSAPLESFSQHCGRTPRENAIYCLALASAFTEKPWLQQLSVARSLARRSVQKAV</sequence>
<feature type="compositionally biased region" description="Polar residues" evidence="1">
    <location>
        <begin position="466"/>
        <end position="476"/>
    </location>
</feature>
<reference evidence="4" key="1">
    <citation type="submission" date="2025-08" db="UniProtKB">
        <authorList>
            <consortium name="RefSeq"/>
        </authorList>
    </citation>
    <scope>IDENTIFICATION</scope>
</reference>
<dbReference type="RefSeq" id="XP_042562586.1">
    <property type="nucleotide sequence ID" value="XM_042706652.1"/>
</dbReference>
<feature type="compositionally biased region" description="Basic residues" evidence="1">
    <location>
        <begin position="446"/>
        <end position="459"/>
    </location>
</feature>
<evidence type="ECO:0000256" key="1">
    <source>
        <dbReference type="SAM" id="MobiDB-lite"/>
    </source>
</evidence>
<organism evidence="3 4">
    <name type="scientific">Clupea harengus</name>
    <name type="common">Atlantic herring</name>
    <dbReference type="NCBI Taxonomy" id="7950"/>
    <lineage>
        <taxon>Eukaryota</taxon>
        <taxon>Metazoa</taxon>
        <taxon>Chordata</taxon>
        <taxon>Craniata</taxon>
        <taxon>Vertebrata</taxon>
        <taxon>Euteleostomi</taxon>
        <taxon>Actinopterygii</taxon>
        <taxon>Neopterygii</taxon>
        <taxon>Teleostei</taxon>
        <taxon>Clupei</taxon>
        <taxon>Clupeiformes</taxon>
        <taxon>Clupeoidei</taxon>
        <taxon>Clupeidae</taxon>
        <taxon>Clupea</taxon>
    </lineage>
</organism>
<gene>
    <name evidence="4" type="primary">LOC122131933</name>
</gene>
<dbReference type="InterPro" id="IPR002110">
    <property type="entry name" value="Ankyrin_rpt"/>
</dbReference>
<evidence type="ECO:0000259" key="2">
    <source>
        <dbReference type="PROSITE" id="PS50053"/>
    </source>
</evidence>
<dbReference type="GeneID" id="122131933"/>
<proteinExistence type="predicted"/>
<dbReference type="KEGG" id="char:122131933"/>
<dbReference type="Proteomes" id="UP000515152">
    <property type="component" value="Unplaced"/>
</dbReference>
<dbReference type="PANTHER" id="PTHR46885">
    <property type="entry name" value="PROTEIN ANKUB1"/>
    <property type="match status" value="1"/>
</dbReference>
<dbReference type="InterPro" id="IPR000626">
    <property type="entry name" value="Ubiquitin-like_dom"/>
</dbReference>
<evidence type="ECO:0000313" key="3">
    <source>
        <dbReference type="Proteomes" id="UP000515152"/>
    </source>
</evidence>
<dbReference type="AlphaFoldDB" id="A0A8M1KEV0"/>
<dbReference type="PROSITE" id="PS50053">
    <property type="entry name" value="UBIQUITIN_2"/>
    <property type="match status" value="1"/>
</dbReference>